<evidence type="ECO:0000313" key="4">
    <source>
        <dbReference type="Proteomes" id="UP000315983"/>
    </source>
</evidence>
<dbReference type="PROSITE" id="PS50056">
    <property type="entry name" value="TYR_PHOSPHATASE_2"/>
    <property type="match status" value="1"/>
</dbReference>
<sequence length="255" mass="27569">MAGIDCGSTSLVGAVAGDENTTAARGRELSWDGCVNARDLGGLGRAKPGAVVRTEEPNRLSEAGWSAAWAYGVRTVVDLRNADEYGQDRVPRPAGITTVRVPLEPVGTPFYERWERIDNLASPLYYPAILAEHPERVVNAVRAVSTAAPGCVVFHCSGGKDRTGLLALVLLTLAEATPEEIVADYLLSYERMRHRYAELGYRDQRDAVTEFLASRDTTIEASLGSTVAALAMPDFLLENGMSDIELSALRTRLTT</sequence>
<protein>
    <submittedName>
        <fullName evidence="3">Protein tyrosine/serine phosphatase</fullName>
    </submittedName>
    <submittedName>
        <fullName evidence="2">Protein-tyrosine-phosphatase</fullName>
    </submittedName>
</protein>
<dbReference type="EMBL" id="VFOL01000001">
    <property type="protein sequence ID" value="TQL35566.1"/>
    <property type="molecule type" value="Genomic_DNA"/>
</dbReference>
<dbReference type="Proteomes" id="UP000677457">
    <property type="component" value="Unassembled WGS sequence"/>
</dbReference>
<dbReference type="AlphaFoldDB" id="A0A542XID2"/>
<dbReference type="EMBL" id="BOQM01000011">
    <property type="protein sequence ID" value="GIM85202.1"/>
    <property type="molecule type" value="Genomic_DNA"/>
</dbReference>
<dbReference type="Pfam" id="PF13350">
    <property type="entry name" value="Y_phosphatase3"/>
    <property type="match status" value="1"/>
</dbReference>
<dbReference type="InterPro" id="IPR026893">
    <property type="entry name" value="Tyr/Ser_Pase_IphP-type"/>
</dbReference>
<proteinExistence type="predicted"/>
<feature type="domain" description="Tyrosine specific protein phosphatases" evidence="1">
    <location>
        <begin position="135"/>
        <end position="207"/>
    </location>
</feature>
<dbReference type="InterPro" id="IPR000387">
    <property type="entry name" value="Tyr_Pase_dom"/>
</dbReference>
<organism evidence="3 4">
    <name type="scientific">Salinispora arenicola</name>
    <dbReference type="NCBI Taxonomy" id="168697"/>
    <lineage>
        <taxon>Bacteria</taxon>
        <taxon>Bacillati</taxon>
        <taxon>Actinomycetota</taxon>
        <taxon>Actinomycetes</taxon>
        <taxon>Micromonosporales</taxon>
        <taxon>Micromonosporaceae</taxon>
        <taxon>Salinispora</taxon>
    </lineage>
</organism>
<evidence type="ECO:0000313" key="3">
    <source>
        <dbReference type="EMBL" id="TQL35566.1"/>
    </source>
</evidence>
<reference evidence="2 5" key="2">
    <citation type="submission" date="2021-03" db="EMBL/GenBank/DDBJ databases">
        <title>Whole genome shotgun sequence of Salinispora arenicola NBRC 105043.</title>
        <authorList>
            <person name="Komaki H."/>
            <person name="Tamura T."/>
        </authorList>
    </citation>
    <scope>NUCLEOTIDE SEQUENCE [LARGE SCALE GENOMIC DNA]</scope>
    <source>
        <strain evidence="2 5">NBRC 105043</strain>
    </source>
</reference>
<dbReference type="InterPro" id="IPR016130">
    <property type="entry name" value="Tyr_Pase_AS"/>
</dbReference>
<dbReference type="PROSITE" id="PS00383">
    <property type="entry name" value="TYR_PHOSPHATASE_1"/>
    <property type="match status" value="1"/>
</dbReference>
<evidence type="ECO:0000313" key="5">
    <source>
        <dbReference type="Proteomes" id="UP000677457"/>
    </source>
</evidence>
<name>A0A542XID2_SALAC</name>
<dbReference type="InterPro" id="IPR029021">
    <property type="entry name" value="Prot-tyrosine_phosphatase-like"/>
</dbReference>
<keyword evidence="5" id="KW-1185">Reference proteome</keyword>
<evidence type="ECO:0000259" key="1">
    <source>
        <dbReference type="PROSITE" id="PS50056"/>
    </source>
</evidence>
<comment type="caution">
    <text evidence="3">The sequence shown here is derived from an EMBL/GenBank/DDBJ whole genome shotgun (WGS) entry which is preliminary data.</text>
</comment>
<dbReference type="RefSeq" id="WP_211842019.1">
    <property type="nucleotide sequence ID" value="NZ_BOQM01000011.1"/>
</dbReference>
<gene>
    <name evidence="3" type="ORF">FB564_0617</name>
    <name evidence="2" type="ORF">Sar04_21330</name>
</gene>
<accession>A0A542XID2</accession>
<dbReference type="Proteomes" id="UP000315983">
    <property type="component" value="Unassembled WGS sequence"/>
</dbReference>
<dbReference type="SUPFAM" id="SSF52799">
    <property type="entry name" value="(Phosphotyrosine protein) phosphatases II"/>
    <property type="match status" value="1"/>
</dbReference>
<dbReference type="Gene3D" id="3.90.190.10">
    <property type="entry name" value="Protein tyrosine phosphatase superfamily"/>
    <property type="match status" value="1"/>
</dbReference>
<dbReference type="GeneID" id="93769965"/>
<evidence type="ECO:0000313" key="2">
    <source>
        <dbReference type="EMBL" id="GIM85202.1"/>
    </source>
</evidence>
<dbReference type="GO" id="GO:0004721">
    <property type="term" value="F:phosphoprotein phosphatase activity"/>
    <property type="evidence" value="ECO:0007669"/>
    <property type="project" value="InterPro"/>
</dbReference>
<reference evidence="3 4" key="1">
    <citation type="submission" date="2019-06" db="EMBL/GenBank/DDBJ databases">
        <title>Sequencing the genomes of 1000 actinobacteria strains.</title>
        <authorList>
            <person name="Klenk H.-P."/>
        </authorList>
    </citation>
    <scope>NUCLEOTIDE SEQUENCE [LARGE SCALE GENOMIC DNA]</scope>
    <source>
        <strain evidence="3 4">DSM 44819</strain>
    </source>
</reference>